<keyword evidence="6 7" id="KW-0472">Membrane</keyword>
<dbReference type="PROSITE" id="PS00994">
    <property type="entry name" value="FHIPEP"/>
    <property type="match status" value="1"/>
</dbReference>
<protein>
    <recommendedName>
        <fullName evidence="7">Flagellar biosynthesis protein FlhA</fullName>
    </recommendedName>
</protein>
<comment type="function">
    <text evidence="7">Required for formation of the rod structure of the flagellar apparatus. Together with FliI and FliH, may constitute the export apparatus of flagellin.</text>
</comment>
<evidence type="ECO:0000256" key="3">
    <source>
        <dbReference type="ARBA" id="ARBA00022475"/>
    </source>
</evidence>
<feature type="transmembrane region" description="Helical" evidence="7">
    <location>
        <begin position="12"/>
        <end position="32"/>
    </location>
</feature>
<dbReference type="PANTHER" id="PTHR30161">
    <property type="entry name" value="FLAGELLAR EXPORT PROTEIN, MEMBRANE FLHA SUBUNIT-RELATED"/>
    <property type="match status" value="1"/>
</dbReference>
<proteinExistence type="inferred from homology"/>
<organism evidence="8 9">
    <name type="scientific">Povalibacter uvarum</name>
    <dbReference type="NCBI Taxonomy" id="732238"/>
    <lineage>
        <taxon>Bacteria</taxon>
        <taxon>Pseudomonadati</taxon>
        <taxon>Pseudomonadota</taxon>
        <taxon>Gammaproteobacteria</taxon>
        <taxon>Steroidobacterales</taxon>
        <taxon>Steroidobacteraceae</taxon>
        <taxon>Povalibacter</taxon>
    </lineage>
</organism>
<evidence type="ECO:0000256" key="5">
    <source>
        <dbReference type="ARBA" id="ARBA00022989"/>
    </source>
</evidence>
<dbReference type="PIRSF" id="PIRSF005419">
    <property type="entry name" value="FlhA"/>
    <property type="match status" value="1"/>
</dbReference>
<dbReference type="GO" id="GO:0005886">
    <property type="term" value="C:plasma membrane"/>
    <property type="evidence" value="ECO:0007669"/>
    <property type="project" value="UniProtKB-SubCell"/>
</dbReference>
<evidence type="ECO:0000256" key="6">
    <source>
        <dbReference type="ARBA" id="ARBA00023136"/>
    </source>
</evidence>
<feature type="transmembrane region" description="Helical" evidence="7">
    <location>
        <begin position="207"/>
        <end position="227"/>
    </location>
</feature>
<dbReference type="Pfam" id="PF00771">
    <property type="entry name" value="FHIPEP"/>
    <property type="match status" value="1"/>
</dbReference>
<keyword evidence="3 7" id="KW-1003">Cell membrane</keyword>
<dbReference type="PANTHER" id="PTHR30161:SF1">
    <property type="entry name" value="FLAGELLAR BIOSYNTHESIS PROTEIN FLHA-RELATED"/>
    <property type="match status" value="1"/>
</dbReference>
<dbReference type="NCBIfam" id="TIGR01398">
    <property type="entry name" value="FlhA"/>
    <property type="match status" value="1"/>
</dbReference>
<dbReference type="RefSeq" id="WP_184333315.1">
    <property type="nucleotide sequence ID" value="NZ_JACHHZ010000003.1"/>
</dbReference>
<dbReference type="InterPro" id="IPR025505">
    <property type="entry name" value="FHIPEP_CS"/>
</dbReference>
<keyword evidence="7" id="KW-0813">Transport</keyword>
<comment type="caution">
    <text evidence="8">The sequence shown here is derived from an EMBL/GenBank/DDBJ whole genome shotgun (WGS) entry which is preliminary data.</text>
</comment>
<feature type="transmembrane region" description="Helical" evidence="7">
    <location>
        <begin position="73"/>
        <end position="93"/>
    </location>
</feature>
<dbReference type="InterPro" id="IPR042196">
    <property type="entry name" value="FHIPEP_4"/>
</dbReference>
<keyword evidence="7" id="KW-0653">Protein transport</keyword>
<name>A0A841HPG2_9GAMM</name>
<evidence type="ECO:0000256" key="1">
    <source>
        <dbReference type="ARBA" id="ARBA00004651"/>
    </source>
</evidence>
<dbReference type="InterPro" id="IPR042193">
    <property type="entry name" value="FHIPEP_3"/>
</dbReference>
<dbReference type="EMBL" id="JACHHZ010000003">
    <property type="protein sequence ID" value="MBB6094229.1"/>
    <property type="molecule type" value="Genomic_DNA"/>
</dbReference>
<dbReference type="InterPro" id="IPR006301">
    <property type="entry name" value="FlhA"/>
</dbReference>
<dbReference type="Gene3D" id="3.40.30.60">
    <property type="entry name" value="FHIPEP family, domain 1"/>
    <property type="match status" value="1"/>
</dbReference>
<evidence type="ECO:0000256" key="7">
    <source>
        <dbReference type="RuleBase" id="RU364093"/>
    </source>
</evidence>
<evidence type="ECO:0000256" key="2">
    <source>
        <dbReference type="ARBA" id="ARBA00008835"/>
    </source>
</evidence>
<reference evidence="8 9" key="1">
    <citation type="submission" date="2020-08" db="EMBL/GenBank/DDBJ databases">
        <title>Genomic Encyclopedia of Type Strains, Phase IV (KMG-IV): sequencing the most valuable type-strain genomes for metagenomic binning, comparative biology and taxonomic classification.</title>
        <authorList>
            <person name="Goeker M."/>
        </authorList>
    </citation>
    <scope>NUCLEOTIDE SEQUENCE [LARGE SCALE GENOMIC DNA]</scope>
    <source>
        <strain evidence="8 9">DSM 26723</strain>
    </source>
</reference>
<feature type="transmembrane region" description="Helical" evidence="7">
    <location>
        <begin position="113"/>
        <end position="136"/>
    </location>
</feature>
<dbReference type="AlphaFoldDB" id="A0A841HPG2"/>
<keyword evidence="5 7" id="KW-1133">Transmembrane helix</keyword>
<keyword evidence="8" id="KW-0282">Flagellum</keyword>
<dbReference type="PRINTS" id="PR00949">
    <property type="entry name" value="TYPE3IMAPROT"/>
</dbReference>
<evidence type="ECO:0000313" key="9">
    <source>
        <dbReference type="Proteomes" id="UP000588068"/>
    </source>
</evidence>
<dbReference type="GO" id="GO:0044780">
    <property type="term" value="P:bacterial-type flagellum assembly"/>
    <property type="evidence" value="ECO:0007669"/>
    <property type="project" value="InterPro"/>
</dbReference>
<dbReference type="GO" id="GO:0009306">
    <property type="term" value="P:protein secretion"/>
    <property type="evidence" value="ECO:0007669"/>
    <property type="project" value="InterPro"/>
</dbReference>
<feature type="transmembrane region" description="Helical" evidence="7">
    <location>
        <begin position="38"/>
        <end position="61"/>
    </location>
</feature>
<keyword evidence="9" id="KW-1185">Reference proteome</keyword>
<sequence>MSATAPALNFGSLIRSGIGVPVGVLAVLAMVVLPLPPIALDVLFTFNIALSLVIVMAVFYVARPLEFGVFPTVLLLATLLRLALNVASTRVVLLHGHTGSHAAGKVIESFGEFVIGGNYAVGVIVFAILTIINFVVVTKGAGRISEVSARFTLDAMPGKQMAIDADLNAGLINQEEARTRRGEVRAEADFYGSMDGASKFVRGDATAGILVLVINILGGVAIGMMAHDMGFKDAARVYTLLTIGDGLVAQIPALLLSTAVAIIVTRMSGAQDMGGELQRQLLGHPRALAVAAGLMGVMGLIPGMPNVPFLLMAALCGLGAWTLHKRSQAAATKPVEVAPAPAAPVAEARELTWDDVQPVDIIGLEVGYRLVPLVDKSQGGDLLARIKGVRRKLTQDLGFLVQAVHIRDNLDLSPNAYRINLAGVPVGEGVIYPERELAINPGKVFGQLNGIATRDPAFGMEAVWIEPGLRDQAQTLGYTVVDASTVIATHLSHVIQTHAHELLGHEEVQQLLNTLAKGTPKLVEDLTPRLMPLGTIVRVLQGLLGERVPIRNMRTIVETLAEHANRTQDPMQLQALVRVALGRQIVQDIAGMSTELPVITLEPDLEQLLSNSLGGANAATPGLEPGLAERMQRRLAEAAQRQEMTGEPAVLLVPPQLRQTLARFIRSIVPNMHVLAWNEIPDNRKVRLVTAVGR</sequence>
<dbReference type="Gene3D" id="3.40.50.12790">
    <property type="entry name" value="FHIPEP family, domain 4"/>
    <property type="match status" value="1"/>
</dbReference>
<dbReference type="Gene3D" id="1.10.8.540">
    <property type="entry name" value="FHIPEP family, domain 3"/>
    <property type="match status" value="1"/>
</dbReference>
<keyword evidence="8" id="KW-0969">Cilium</keyword>
<evidence type="ECO:0000256" key="4">
    <source>
        <dbReference type="ARBA" id="ARBA00022692"/>
    </source>
</evidence>
<keyword evidence="7" id="KW-1006">Bacterial flagellum protein export</keyword>
<dbReference type="InterPro" id="IPR042194">
    <property type="entry name" value="FHIPEP_1"/>
</dbReference>
<keyword evidence="8" id="KW-0966">Cell projection</keyword>
<comment type="similarity">
    <text evidence="2 7">Belongs to the FHIPEP (flagella/HR/invasion proteins export pore) family.</text>
</comment>
<feature type="transmembrane region" description="Helical" evidence="7">
    <location>
        <begin position="281"/>
        <end position="301"/>
    </location>
</feature>
<dbReference type="Proteomes" id="UP000588068">
    <property type="component" value="Unassembled WGS sequence"/>
</dbReference>
<comment type="subcellular location">
    <subcellularLocation>
        <location evidence="1 7">Cell membrane</location>
        <topology evidence="1 7">Multi-pass membrane protein</topology>
    </subcellularLocation>
</comment>
<dbReference type="InterPro" id="IPR001712">
    <property type="entry name" value="T3SS_FHIPEP"/>
</dbReference>
<keyword evidence="7" id="KW-1005">Bacterial flagellum biogenesis</keyword>
<gene>
    <name evidence="7" type="primary">flhA</name>
    <name evidence="8" type="ORF">HNQ60_003110</name>
</gene>
<keyword evidence="4 7" id="KW-0812">Transmembrane</keyword>
<feature type="transmembrane region" description="Helical" evidence="7">
    <location>
        <begin position="247"/>
        <end position="269"/>
    </location>
</feature>
<accession>A0A841HPG2</accession>
<evidence type="ECO:0000313" key="8">
    <source>
        <dbReference type="EMBL" id="MBB6094229.1"/>
    </source>
</evidence>